<dbReference type="SUPFAM" id="SSF53474">
    <property type="entry name" value="alpha/beta-Hydrolases"/>
    <property type="match status" value="1"/>
</dbReference>
<protein>
    <submittedName>
        <fullName evidence="4">Alpha/beta fold hydrolase</fullName>
    </submittedName>
</protein>
<dbReference type="InterPro" id="IPR029058">
    <property type="entry name" value="AB_hydrolase_fold"/>
</dbReference>
<evidence type="ECO:0000256" key="2">
    <source>
        <dbReference type="ARBA" id="ARBA00022801"/>
    </source>
</evidence>
<dbReference type="InterPro" id="IPR002410">
    <property type="entry name" value="Peptidase_S33"/>
</dbReference>
<evidence type="ECO:0000313" key="4">
    <source>
        <dbReference type="EMBL" id="MFD2663468.1"/>
    </source>
</evidence>
<dbReference type="EMBL" id="JBHUMY010000043">
    <property type="protein sequence ID" value="MFD2663468.1"/>
    <property type="molecule type" value="Genomic_DNA"/>
</dbReference>
<reference evidence="5" key="1">
    <citation type="journal article" date="2019" name="Int. J. Syst. Evol. Microbiol.">
        <title>The Global Catalogue of Microorganisms (GCM) 10K type strain sequencing project: providing services to taxonomists for standard genome sequencing and annotation.</title>
        <authorList>
            <consortium name="The Broad Institute Genomics Platform"/>
            <consortium name="The Broad Institute Genome Sequencing Center for Infectious Disease"/>
            <person name="Wu L."/>
            <person name="Ma J."/>
        </authorList>
    </citation>
    <scope>NUCLEOTIDE SEQUENCE [LARGE SCALE GENOMIC DNA]</scope>
    <source>
        <strain evidence="5">TISTR 1827</strain>
    </source>
</reference>
<dbReference type="Gene3D" id="3.40.50.1820">
    <property type="entry name" value="alpha/beta hydrolase"/>
    <property type="match status" value="1"/>
</dbReference>
<keyword evidence="5" id="KW-1185">Reference proteome</keyword>
<name>A0ABW5R416_9BACL</name>
<evidence type="ECO:0000313" key="5">
    <source>
        <dbReference type="Proteomes" id="UP001597493"/>
    </source>
</evidence>
<comment type="similarity">
    <text evidence="1">Belongs to the peptidase S33 family.</text>
</comment>
<accession>A0ABW5R416</accession>
<proteinExistence type="inferred from homology"/>
<dbReference type="PRINTS" id="PR00793">
    <property type="entry name" value="PROAMNOPTASE"/>
</dbReference>
<organism evidence="4 5">
    <name type="scientific">Paenibacillus thailandensis</name>
    <dbReference type="NCBI Taxonomy" id="393250"/>
    <lineage>
        <taxon>Bacteria</taxon>
        <taxon>Bacillati</taxon>
        <taxon>Bacillota</taxon>
        <taxon>Bacilli</taxon>
        <taxon>Bacillales</taxon>
        <taxon>Paenibacillaceae</taxon>
        <taxon>Paenibacillus</taxon>
    </lineage>
</organism>
<dbReference type="Proteomes" id="UP001597493">
    <property type="component" value="Unassembled WGS sequence"/>
</dbReference>
<comment type="caution">
    <text evidence="4">The sequence shown here is derived from an EMBL/GenBank/DDBJ whole genome shotgun (WGS) entry which is preliminary data.</text>
</comment>
<feature type="domain" description="AB hydrolase-1" evidence="3">
    <location>
        <begin position="42"/>
        <end position="312"/>
    </location>
</feature>
<evidence type="ECO:0000256" key="1">
    <source>
        <dbReference type="ARBA" id="ARBA00010088"/>
    </source>
</evidence>
<dbReference type="PANTHER" id="PTHR43798">
    <property type="entry name" value="MONOACYLGLYCEROL LIPASE"/>
    <property type="match status" value="1"/>
</dbReference>
<sequence>MSWLKGTTPPYATAEGITELRKVRIGGVDQWILIRGSKRSNPVLLFVHGGPGQSNMYLSHLLDGELEKHYTVVNWDQRGAGKSYVSGKRNPSGMNLEQLVQDAGEVISYIKDKLGAEKLFVMGHSFGTILGMLIAHRYPAHVRAYIGICQAVGLLDSLTASYDWLLEQAEKQGDVKSARELKAVGPPPFRHFAKGLWKYSVILQKYGGKVYSKKGWDLFKAIWSAPEYTLPDKLRYVRGVTFSVKHLHRELLNHSLLQAVTKVEVPVVFMLGAHDQATPSELAVRYLERLQAPSKETVWFRQSAHVPHYEEPDKFLQEMIRLRDRSERR</sequence>
<dbReference type="InterPro" id="IPR050266">
    <property type="entry name" value="AB_hydrolase_sf"/>
</dbReference>
<evidence type="ECO:0000259" key="3">
    <source>
        <dbReference type="Pfam" id="PF00561"/>
    </source>
</evidence>
<dbReference type="PANTHER" id="PTHR43798:SF33">
    <property type="entry name" value="HYDROLASE, PUTATIVE (AFU_ORTHOLOGUE AFUA_2G14860)-RELATED"/>
    <property type="match status" value="1"/>
</dbReference>
<gene>
    <name evidence="4" type="ORF">ACFSW5_24835</name>
</gene>
<dbReference type="Pfam" id="PF00561">
    <property type="entry name" value="Abhydrolase_1"/>
    <property type="match status" value="1"/>
</dbReference>
<dbReference type="InterPro" id="IPR000073">
    <property type="entry name" value="AB_hydrolase_1"/>
</dbReference>
<dbReference type="GO" id="GO:0016787">
    <property type="term" value="F:hydrolase activity"/>
    <property type="evidence" value="ECO:0007669"/>
    <property type="project" value="UniProtKB-KW"/>
</dbReference>
<keyword evidence="2 4" id="KW-0378">Hydrolase</keyword>
<dbReference type="RefSeq" id="WP_379279552.1">
    <property type="nucleotide sequence ID" value="NZ_JBHUGT010000055.1"/>
</dbReference>